<organism evidence="2 3">
    <name type="scientific">Gossypium arboreum</name>
    <name type="common">Tree cotton</name>
    <name type="synonym">Gossypium nanking</name>
    <dbReference type="NCBI Taxonomy" id="29729"/>
    <lineage>
        <taxon>Eukaryota</taxon>
        <taxon>Viridiplantae</taxon>
        <taxon>Streptophyta</taxon>
        <taxon>Embryophyta</taxon>
        <taxon>Tracheophyta</taxon>
        <taxon>Spermatophyta</taxon>
        <taxon>Magnoliopsida</taxon>
        <taxon>eudicotyledons</taxon>
        <taxon>Gunneridae</taxon>
        <taxon>Pentapetalae</taxon>
        <taxon>rosids</taxon>
        <taxon>malvids</taxon>
        <taxon>Malvales</taxon>
        <taxon>Malvaceae</taxon>
        <taxon>Malvoideae</taxon>
        <taxon>Gossypium</taxon>
    </lineage>
</organism>
<keyword evidence="3" id="KW-1185">Reference proteome</keyword>
<gene>
    <name evidence="2" type="ORF">F383_32905</name>
</gene>
<feature type="compositionally biased region" description="Polar residues" evidence="1">
    <location>
        <begin position="7"/>
        <end position="21"/>
    </location>
</feature>
<evidence type="ECO:0000313" key="2">
    <source>
        <dbReference type="EMBL" id="KHG26210.1"/>
    </source>
</evidence>
<dbReference type="AlphaFoldDB" id="A0A0B0PMK0"/>
<evidence type="ECO:0000256" key="1">
    <source>
        <dbReference type="SAM" id="MobiDB-lite"/>
    </source>
</evidence>
<protein>
    <submittedName>
        <fullName evidence="2">Uncharacterized protein</fullName>
    </submittedName>
</protein>
<dbReference type="Proteomes" id="UP000032142">
    <property type="component" value="Unassembled WGS sequence"/>
</dbReference>
<name>A0A0B0PMK0_GOSAR</name>
<feature type="region of interest" description="Disordered" evidence="1">
    <location>
        <begin position="1"/>
        <end position="21"/>
    </location>
</feature>
<dbReference type="EMBL" id="KN435478">
    <property type="protein sequence ID" value="KHG26210.1"/>
    <property type="molecule type" value="Genomic_DNA"/>
</dbReference>
<sequence>MLANVNDHLQNESSTIISQHI</sequence>
<evidence type="ECO:0000313" key="3">
    <source>
        <dbReference type="Proteomes" id="UP000032142"/>
    </source>
</evidence>
<accession>A0A0B0PMK0</accession>
<proteinExistence type="predicted"/>
<reference evidence="3" key="1">
    <citation type="submission" date="2014-09" db="EMBL/GenBank/DDBJ databases">
        <authorList>
            <person name="Mudge J."/>
            <person name="Ramaraj T."/>
            <person name="Lindquist I.E."/>
            <person name="Bharti A.K."/>
            <person name="Sundararajan A."/>
            <person name="Cameron C.T."/>
            <person name="Woodward J.E."/>
            <person name="May G.D."/>
            <person name="Brubaker C."/>
            <person name="Broadhvest J."/>
            <person name="Wilkins T.A."/>
        </authorList>
    </citation>
    <scope>NUCLEOTIDE SEQUENCE</scope>
    <source>
        <strain evidence="3">cv. AKA8401</strain>
    </source>
</reference>